<dbReference type="CDD" id="cd00118">
    <property type="entry name" value="LysM"/>
    <property type="match status" value="1"/>
</dbReference>
<evidence type="ECO:0000313" key="4">
    <source>
        <dbReference type="EMBL" id="WMT05138.1"/>
    </source>
</evidence>
<feature type="transmembrane region" description="Helical" evidence="2">
    <location>
        <begin position="4264"/>
        <end position="4287"/>
    </location>
</feature>
<dbReference type="RefSeq" id="WP_309153282.1">
    <property type="nucleotide sequence ID" value="NZ_CP133568.1"/>
</dbReference>
<dbReference type="Gene3D" id="3.10.350.10">
    <property type="entry name" value="LysM domain"/>
    <property type="match status" value="1"/>
</dbReference>
<dbReference type="PANTHER" id="PTHR32305">
    <property type="match status" value="1"/>
</dbReference>
<feature type="domain" description="LysM" evidence="3">
    <location>
        <begin position="4168"/>
        <end position="4215"/>
    </location>
</feature>
<feature type="transmembrane region" description="Helical" evidence="2">
    <location>
        <begin position="4299"/>
        <end position="4328"/>
    </location>
</feature>
<keyword evidence="2" id="KW-0472">Membrane</keyword>
<evidence type="ECO:0000256" key="2">
    <source>
        <dbReference type="SAM" id="Phobius"/>
    </source>
</evidence>
<dbReference type="InterPro" id="IPR006530">
    <property type="entry name" value="YD"/>
</dbReference>
<dbReference type="InterPro" id="IPR050708">
    <property type="entry name" value="T6SS_VgrG/RHS"/>
</dbReference>
<protein>
    <recommendedName>
        <fullName evidence="3">LysM domain-containing protein</fullName>
    </recommendedName>
</protein>
<dbReference type="EMBL" id="CP133568">
    <property type="protein sequence ID" value="WMT05138.1"/>
    <property type="molecule type" value="Genomic_DNA"/>
</dbReference>
<reference evidence="4 5" key="1">
    <citation type="submission" date="2023-08" db="EMBL/GenBank/DDBJ databases">
        <title>The whole genome sequence of Lysobacter yananisis.</title>
        <authorList>
            <person name="Sun H."/>
        </authorList>
    </citation>
    <scope>NUCLEOTIDE SEQUENCE [LARGE SCALE GENOMIC DNA]</scope>
    <source>
        <strain evidence="4 5">SNNU513</strain>
    </source>
</reference>
<gene>
    <name evidence="4" type="ORF">RDV84_09930</name>
</gene>
<name>A0ABY9PDH8_9GAMM</name>
<keyword evidence="5" id="KW-1185">Reference proteome</keyword>
<dbReference type="InterPro" id="IPR018392">
    <property type="entry name" value="LysM"/>
</dbReference>
<keyword evidence="2" id="KW-1133">Transmembrane helix</keyword>
<evidence type="ECO:0000256" key="1">
    <source>
        <dbReference type="ARBA" id="ARBA00022737"/>
    </source>
</evidence>
<dbReference type="Pfam" id="PF25023">
    <property type="entry name" value="TEN_YD-shell"/>
    <property type="match status" value="3"/>
</dbReference>
<dbReference type="Proteomes" id="UP001229313">
    <property type="component" value="Chromosome"/>
</dbReference>
<dbReference type="NCBIfam" id="TIGR01643">
    <property type="entry name" value="YD_repeat_2x"/>
    <property type="match status" value="17"/>
</dbReference>
<evidence type="ECO:0000313" key="5">
    <source>
        <dbReference type="Proteomes" id="UP001229313"/>
    </source>
</evidence>
<dbReference type="InterPro" id="IPR031325">
    <property type="entry name" value="RHS_repeat"/>
</dbReference>
<dbReference type="SUPFAM" id="SSF69304">
    <property type="entry name" value="Tricorn protease N-terminal domain"/>
    <property type="match status" value="1"/>
</dbReference>
<keyword evidence="1" id="KW-0677">Repeat</keyword>
<dbReference type="InterPro" id="IPR036779">
    <property type="entry name" value="LysM_dom_sf"/>
</dbReference>
<dbReference type="Pfam" id="PF05593">
    <property type="entry name" value="RHS_repeat"/>
    <property type="match status" value="7"/>
</dbReference>
<accession>A0ABY9PDH8</accession>
<dbReference type="Pfam" id="PF01476">
    <property type="entry name" value="LysM"/>
    <property type="match status" value="1"/>
</dbReference>
<evidence type="ECO:0000259" key="3">
    <source>
        <dbReference type="PROSITE" id="PS51782"/>
    </source>
</evidence>
<organism evidence="4 5">
    <name type="scientific">Lysobacter yananisis</name>
    <dbReference type="NCBI Taxonomy" id="1003114"/>
    <lineage>
        <taxon>Bacteria</taxon>
        <taxon>Pseudomonadati</taxon>
        <taxon>Pseudomonadota</taxon>
        <taxon>Gammaproteobacteria</taxon>
        <taxon>Lysobacterales</taxon>
        <taxon>Lysobacteraceae</taxon>
        <taxon>Lysobacter</taxon>
    </lineage>
</organism>
<keyword evidence="2" id="KW-0812">Transmembrane</keyword>
<dbReference type="InterPro" id="IPR056823">
    <property type="entry name" value="TEN-like_YD-shell"/>
</dbReference>
<proteinExistence type="predicted"/>
<dbReference type="PANTHER" id="PTHR32305:SF15">
    <property type="entry name" value="PROTEIN RHSA-RELATED"/>
    <property type="match status" value="1"/>
</dbReference>
<sequence length="5007" mass="535735">MVAIVTGNGLGLQASSALGLGGRGQVGAAGFGKSGEQVFVNAATGNLILRDRDQWLMGRGVDAELYRAYNSQAQLIGESWRAGVSKQVGGLTGTVNTAGSVVYRTDWDGSRIAYAWDATRSLYVAGEGAGTRDTLAWDAGTQRWTWTQGGSQLIERYDASKNGRLFESVDRDGNATSYVYNAAGALGEVRTANGEITYLDYDGSGRLSKIRTVTNNGGGPQTSTAVRYGYDGAGRLSTVTLDLSPDDNSIADGKVFTTTYGYDGSTGRIASIAQSDGAKVAFGYQLIDGQYRVVSIAQTSDIGVLRTTTLSYDTANRRTTITDPLGQDTILAYDAQGRLLQTSSPAVNGARQTQFFGYDAAGQVATIRDGLGNEVKYTYDAAGNLIKQEDAVGTVVERTFGSDNQLLSETVSGPNTAAATTRYVYDAEQHLRFTISAEGRVNELRYNAAGQQTAKLSYSEGRYAGGDYSETALAAWAGANARIGERTDSEYDFRGNLSKLTQYSTLAADGNGVIDDKTIQTRYVYDAQGRLLQRYAGPIAAPEVEQFVYDGLGRTIRTTGFNDAVTITQYDDAQRRTVVNFANGLVRTSSYNHAGELIALAESGSGGTVLSQVRYHYDADGRLRMSEDALGAKTHVLYDEAGRRVAEIDAAGALTEYVYDANNQVVKTLAYANAVGAAALAALLDAEGKPKQTASVNGQTVALTLANSGLRPAADAAADRPQWRFYDAAGRVIKTVGGDGALTEYEYDAGSRLIRMQVHGAAVKMSAFLAAPTLANAVPERTIDSRSVTTRYFYSADGLLVGVQEGANGMNGGGGFTETIYDGAGRKIKTIGYATPTTQSLRMTGTLEQLRPGSNFKDIHNYYNYDSRGLLVSQIDGEGYLTRYEYDAAGNVSRRTRGEKIPPAALGLPQTIQGSFTARAGANAGGTAPAIEVWVDGIKVKDIPLSTTDTVYSFNAQVVANANHQVSLVYRSAGAELWLSAAKFAGVAFDANGLSMWDAGGTGAQAGTATARPAGEAHVTGDGAFRWGVSATQGLAALTATPGLIERTDYRYDVEGRLLFQTEFSSSGDVDSQRSYDSLGRVTTERRGDRKSHYRYDLQGRVVAQLSGEGVKALEALGPNPSQTSVDAVWADRAVRYQYDAGGRRTAMIDALDRSTLYYYDSLGRLTHTVNPLGEVTEQRYNAFGDVAQTIVYAKRLTSLSLGQMHGGALTPGARDAIAALDDAQASRTTLSYAITGALARSVDALGAYTEWTYTTSGTVEKVDRWSDYARTYANWIQTVRSYDGAGRQNTETVDATGAAPLGLIDWQIRDAFGRVTNTQTSDIKGVVRHAVSVAYDRNGRATMGFDRSYSLPSYMLSYDAFGNVLTRTEYTATGIAGNTTYAYTAFNREIQVTTAEGVVTKSRYNEHGQIVELIDGRGNATVYEYDLDGRLIRTTSPAGTVSTVYDQAGQAIETVDARGIKTVFEYDPAGRVLTRTLDPDGLAIRTAYAYDAKGQLVRTTDPNGSVTETGYDLRGQKVSVVVDAGEGRLNLTTTFAYDALGRTVRTTAGAGTSAAQATEHQYDKAGRVIATVADPGGLALTTRYAYDAGGNVVARTDANGRVTRYVYDRADQLLLTIGADGAVERRDYDTFSGAFVGITRFAKAIDLTGLDAAVTVEQIQARLQPSASEDRTLRQVFDRDGRLRYAIDALGHVTESVYDAGGNIVRSIAYATPVALTGVATPASVAAALAAQPGVLHAADRIARNVYDAAGRLAFHIDAGGYLTRNRYDAGGSLVASAKFAAVYPSAGGVDAASLEAWAAAQPVEQVAENRWVFDAAGRAVWQIDAGGFATGNTYDAAGLLRASVRMWRSVNGPYQGPAAYTVEAMDAWAALMGGPSRLSNPTTMWFYDGAGRAIFSYDAENYFNRSEYDAAGNQIATTRYERRWGRSGDRAIALGDTVAGLRALVDAMGEGERTTRFGYDAAGRMSESVDAAGGVRRYQRDGLGQVLDEYAAWGTAAQVATRRSYDVAGRMVEEIRAADTAAAATSRTVYDGFGQVVAVVDPRGVELAESDSAWALETRKSLGYVNETGAALRAADLGQARQDELRARYTSRSVYDRLGRAVESVDALGASVTRIYNAFGNAVAVTDALGNTGYFYFDALGRTTHQLDPEGYLTRTEYGFLGQPVAVTRFYERVGAVPAGTEPPSDPSGAAAVTRMAYDLLGRLVGTTDAAQAVETYRYDAFGNRSEYTNKLGGTSSYRYDMLGRMVVERLPIDAPSWWDGTPTAVANYFTYDAHGNVVYKKESGDSADPRITTYNYDALNRIKVAGVYAINDDGTAGGNYDQFIYDARGNVVEKYSGNNARTVYYYDAADRLVGQVDSNGRLTLNEYDKAGNLIRTRAFVNPVGLPAGTVLPAIPLNPATGQPSPAREQRFAYDANGRRIQATTVGVVHGTLRDGVDADGNPERSYAIDGSDIVERWTYDGNGRAVSHRDGAGNQTRTYYDALGQKRLEIDGEGFGISWERDAEGNVLKEVRYAGRWQPPAMAAAATSANGEAENLILYWPRSADDRVTVYTYDTMGRRLTDSRLSVAHGSVDPLTGRLTEGFANATATYAYDAAGNLLRRTDANGSAFGWEYDKAGRNTAVILPGFVDYAGRSVVARTEYAYNGLNQVVKELRRGTGSDQDQVATYVYGNGGRLLSKTNALNHTTRFGYDAIGNMTSMSYQRTDSAGGQRTETVQVAYDLDNRETHRVTVASDGGRSVERRTRYNLFGDVTGRGTGPSGWQEYAEYDYAGRVLKSNMDGGVTRLNIYDGAGNAAVRIESQTIDLASAGWTLERVLGASAEESAQLATTLTLYDRRNQAVDVIQAAMTTAGERLGLKTVTVQPVRPGQIQATVGGRLGAQARTPALGGADGSIAITPFSGSLGQVSGVYSDRGWAQQNGGETSDNWPPDLMKYGVFVPDMTAAFGEYDVRVVIEGTQTAYSVDLQRIVTEPLSGQGYLYSPNGGANLTVDVPVGLFNLRNGDNREVHVSFALKVFVTPKGSGGGRELELGSKTVGARLTWDRDWNWNTEIRIDYTLGRTDLNVALDLGTPSEFSPDVLQLPIDGYRADVSPQVYVRAKGSTGPYQALAVQRDFQQGKATADIAALADGQYEVLYLATRNDGTLMRREAYDLTVGVSQSVTRVAEANDNTFQSNGVGTFVWSAAGLDMSNLLTRRSEAPSKVVVEYRRKGSQDPWTGTAALGGLPPMATPGSVRWDTTGLSGDYEVVLKMLDAQGATIESVAGEVSVGAAPRVAIDFAHDADVVRLGNLPPNASSVDLKLLNDDGSVAWSAPGLAVANGQLTWPIPAEILAAAGGGVRRYRLALTFTDNLVVPPSSYTAAGAIEVGPQRQPAATIQVDGHLYTLNLDPQQPEGQVLVLHYRPEGDVNAPFQQVTILRGADGKFRWDSLGLNKEATYEYFYDVFRTLADAQNPAGGQSLVRNSGYFWADNDRPATEASWELRNFEPSSLTIHRRQDYNAFGEIASEIDGRGNATALIYNTLGKLVRKTDPTVWITHANGFREQVNPTVDYVYDLAGSVVAYRDANGNLTTQAWNYGSAQPTLVGEWHADGGVKRFQYDVFGNQRVVVDEIGRRTSYGYDLGNRLIWIERPKDASESGSIVDSYAYDELDRRIRHTSSLLGATTTDFTIEGEVGRVVSAAGRTTTYTATWDAQANHGNGAWRRVMTDANGRSTTDLVDALGRKLSHLDLGGHAFAYEYNHAGLLSKSGSTVYEYYANGLIKRMSDSASGIKGYYEYDENGNRTFEGFTGKDGNWAFQQSKGTYDALNRLIKVEDPRYEITYEFDAQGNRIRMHSLYRDGLNGATREQEYWYRYDNMNRFVVTMGQLGADNKTRGSSAADTGVSVWQGSGGDGVTIAYDAANQRRSAQYARDGHLERYDYDARGYLTDTTIDGVLRARRVNDQAGRVGDYYEYDANGALKSSTTRYWDNDSLLMQEHDNQANTGTITYRLNDGTVDFTETYGEATTIKTSYDYVWFDGAKQTQIMVQASNQSVKNWAPGFSRYVYDEQGRIKLAYDQAGNRGFAYQVDGEGRILQRDELIGGQVDANGNVSNAQQNRHHSYYFFDDKQIGNVGNDGIDRIDYAKELAQNEARAGAKNDDRHKRFTPVAGANFDENYQPINSLYPTAAPGSYIVKAGDTLQGIAAALWGDSAMWYLLADANGLAPNQPLIANTVLTVPNKVTNIHNNASTFKPYDAGSAMGNTSPTVPEPPPPPSAKKGCGGFVKVLAVIVAVVVTIYTAGAAAGLMGLTTGASTTFGAGLAVLGGTATAASGFAAAAGVAAASFAAAAVGGAVGSIASQGVMIAGGLQQGFDWKGVGLSALGAGVTAGLGTSGALKSALDSVGKVAGGFGRAVASGAVDSAITSGLASALDVGSFSWKSVAISAVSSGVGYAVGQGIGRLQYGGKADWETALKDGTAQKNIGKKFARETISGFAGGVFSAAARGNLSGSVLVSVGLDALGSTIGHGVAGAVADRNAIGPVQRQAIDMPGMSLDVEDVSLVLGDVSDPFFETSASTSGIGRADFTDVRSSISSSSSIVDIEPVTVVGQKLTAQELRLLDMQDDAYERLALVEAMRSDRRVFNQVIGDIKNNGWDSPYMAIAPLHIADLGLRYKSPSGLGDWISQNSDTYYRAVDGAANLTLAISDKGLQALGYPHNPDHVSPYLKEIDAEGVYFFMNPEGVDKISGRTIATLNATGYIDSRTFDSVGYAMASERFDRATLIAGLADVGRRIAINPRGFVHGVKSIFNRGARVSGALAEMGATQLQRLGSALSGVFSRTFNRVAPLSAPELEGLQAIGLTRSQISSLMKATGGDLYVFRGTRADAVVAGGETSSKLAVTPVTIDPLRATVFALGREGAGKVPGAVFFGSRTELGVELGIGNVPMGQSTSSLVQLELEMGAITTPSHFAAAAPYKISAQGSARILEDMGLGVQRSISTENISAVLRQTPMMTPKQVSDYLVRAKKLSGEGG</sequence>
<dbReference type="Gene3D" id="2.180.10.10">
    <property type="entry name" value="RHS repeat-associated core"/>
    <property type="match status" value="12"/>
</dbReference>
<dbReference type="PROSITE" id="PS51782">
    <property type="entry name" value="LYSM"/>
    <property type="match status" value="1"/>
</dbReference>